<feature type="coiled-coil region" evidence="9">
    <location>
        <begin position="201"/>
        <end position="229"/>
    </location>
</feature>
<dbReference type="InterPro" id="IPR036890">
    <property type="entry name" value="HATPase_C_sf"/>
</dbReference>
<dbReference type="EC" id="2.7.13.3" evidence="2"/>
<dbReference type="InterPro" id="IPR005467">
    <property type="entry name" value="His_kinase_dom"/>
</dbReference>
<keyword evidence="5" id="KW-0547">Nucleotide-binding</keyword>
<evidence type="ECO:0000256" key="10">
    <source>
        <dbReference type="SAM" id="MobiDB-lite"/>
    </source>
</evidence>
<feature type="transmembrane region" description="Helical" evidence="11">
    <location>
        <begin position="124"/>
        <end position="143"/>
    </location>
</feature>
<dbReference type="GO" id="GO:0016301">
    <property type="term" value="F:kinase activity"/>
    <property type="evidence" value="ECO:0007669"/>
    <property type="project" value="UniProtKB-KW"/>
</dbReference>
<feature type="transmembrane region" description="Helical" evidence="11">
    <location>
        <begin position="150"/>
        <end position="168"/>
    </location>
</feature>
<dbReference type="RefSeq" id="WP_345675058.1">
    <property type="nucleotide sequence ID" value="NZ_BAABHS010000006.1"/>
</dbReference>
<evidence type="ECO:0000259" key="12">
    <source>
        <dbReference type="PROSITE" id="PS50109"/>
    </source>
</evidence>
<sequence length="450" mass="47069">MSRTSRVLPEAEPDPDGRPAGGARPADAGGPPFGPRLFGPRFPPPLAWLPRDVLLSVFLGALQIAGTFGAARGQRHTAGLRGLDALAIVLACIGPLLLLVRRRYPVPVLIASVLPPLVYALRDYPPGPVYLSLVVALFTAMTAGCRTVSYVVLVAGYVVIGWIVPWVRDDEPPSAAWAGGVAAWLMVLAAFSEVVRVRRAYVAAERQRAAEEQAAREEAERRRAGEERLRIARELHDVLAHHISLMNVQASVGLELMDANPEQARTALTAVKQASREALGELRGVLAILKGEGESAPRTPTAGLADLDDLVSRASTAHLAVRLERDNAVRDLPGPVGLAAYRIVQEAVTNAVRHSGAAHVTVRLSLADGGGALRVAVEDDGRGPTGAAGTSGGHGLRNMRERASALGGTLSSGARPGGGFRVVAVLPVTGDNAGDARDGRADAHEGDGAA</sequence>
<evidence type="ECO:0000256" key="1">
    <source>
        <dbReference type="ARBA" id="ARBA00000085"/>
    </source>
</evidence>
<reference evidence="14" key="1">
    <citation type="journal article" date="2019" name="Int. J. Syst. Evol. Microbiol.">
        <title>The Global Catalogue of Microorganisms (GCM) 10K type strain sequencing project: providing services to taxonomists for standard genome sequencing and annotation.</title>
        <authorList>
            <consortium name="The Broad Institute Genomics Platform"/>
            <consortium name="The Broad Institute Genome Sequencing Center for Infectious Disease"/>
            <person name="Wu L."/>
            <person name="Ma J."/>
        </authorList>
    </citation>
    <scope>NUCLEOTIDE SEQUENCE [LARGE SCALE GENOMIC DNA]</scope>
    <source>
        <strain evidence="14">JCM 17986</strain>
    </source>
</reference>
<feature type="region of interest" description="Disordered" evidence="10">
    <location>
        <begin position="378"/>
        <end position="397"/>
    </location>
</feature>
<dbReference type="SUPFAM" id="SSF55874">
    <property type="entry name" value="ATPase domain of HSP90 chaperone/DNA topoisomerase II/histidine kinase"/>
    <property type="match status" value="1"/>
</dbReference>
<dbReference type="PROSITE" id="PS50109">
    <property type="entry name" value="HIS_KIN"/>
    <property type="match status" value="1"/>
</dbReference>
<comment type="caution">
    <text evidence="13">The sequence shown here is derived from an EMBL/GenBank/DDBJ whole genome shotgun (WGS) entry which is preliminary data.</text>
</comment>
<keyword evidence="14" id="KW-1185">Reference proteome</keyword>
<gene>
    <name evidence="13" type="ORF">GCM10023205_20670</name>
</gene>
<dbReference type="Pfam" id="PF07730">
    <property type="entry name" value="HisKA_3"/>
    <property type="match status" value="1"/>
</dbReference>
<dbReference type="Gene3D" id="1.20.5.1930">
    <property type="match status" value="1"/>
</dbReference>
<evidence type="ECO:0000256" key="4">
    <source>
        <dbReference type="ARBA" id="ARBA00022679"/>
    </source>
</evidence>
<dbReference type="Proteomes" id="UP001500466">
    <property type="component" value="Unassembled WGS sequence"/>
</dbReference>
<dbReference type="Pfam" id="PF02518">
    <property type="entry name" value="HATPase_c"/>
    <property type="match status" value="1"/>
</dbReference>
<evidence type="ECO:0000256" key="9">
    <source>
        <dbReference type="SAM" id="Coils"/>
    </source>
</evidence>
<dbReference type="PANTHER" id="PTHR24421:SF10">
    <property type="entry name" value="NITRATE_NITRITE SENSOR PROTEIN NARQ"/>
    <property type="match status" value="1"/>
</dbReference>
<comment type="catalytic activity">
    <reaction evidence="1">
        <text>ATP + protein L-histidine = ADP + protein N-phospho-L-histidine.</text>
        <dbReference type="EC" id="2.7.13.3"/>
    </reaction>
</comment>
<keyword evidence="4" id="KW-0808">Transferase</keyword>
<feature type="transmembrane region" description="Helical" evidence="11">
    <location>
        <begin position="53"/>
        <end position="71"/>
    </location>
</feature>
<dbReference type="InterPro" id="IPR050482">
    <property type="entry name" value="Sensor_HK_TwoCompSys"/>
</dbReference>
<accession>A0ABP9H5P2</accession>
<keyword evidence="11" id="KW-1133">Transmembrane helix</keyword>
<keyword evidence="8" id="KW-0902">Two-component regulatory system</keyword>
<dbReference type="InterPro" id="IPR003594">
    <property type="entry name" value="HATPase_dom"/>
</dbReference>
<evidence type="ECO:0000256" key="2">
    <source>
        <dbReference type="ARBA" id="ARBA00012438"/>
    </source>
</evidence>
<feature type="region of interest" description="Disordered" evidence="10">
    <location>
        <begin position="431"/>
        <end position="450"/>
    </location>
</feature>
<proteinExistence type="predicted"/>
<evidence type="ECO:0000256" key="5">
    <source>
        <dbReference type="ARBA" id="ARBA00022741"/>
    </source>
</evidence>
<feature type="region of interest" description="Disordered" evidence="10">
    <location>
        <begin position="1"/>
        <end position="30"/>
    </location>
</feature>
<dbReference type="Gene3D" id="3.30.565.10">
    <property type="entry name" value="Histidine kinase-like ATPase, C-terminal domain"/>
    <property type="match status" value="1"/>
</dbReference>
<feature type="domain" description="Histidine kinase" evidence="12">
    <location>
        <begin position="342"/>
        <end position="430"/>
    </location>
</feature>
<dbReference type="CDD" id="cd16917">
    <property type="entry name" value="HATPase_UhpB-NarQ-NarX-like"/>
    <property type="match status" value="1"/>
</dbReference>
<evidence type="ECO:0000313" key="13">
    <source>
        <dbReference type="EMBL" id="GAA4958032.1"/>
    </source>
</evidence>
<feature type="transmembrane region" description="Helical" evidence="11">
    <location>
        <begin position="174"/>
        <end position="191"/>
    </location>
</feature>
<dbReference type="InterPro" id="IPR011712">
    <property type="entry name" value="Sig_transdc_His_kin_sub3_dim/P"/>
</dbReference>
<name>A0ABP9H5P2_9ACTN</name>
<evidence type="ECO:0000313" key="14">
    <source>
        <dbReference type="Proteomes" id="UP001500466"/>
    </source>
</evidence>
<organism evidence="13 14">
    <name type="scientific">Yinghuangia aomiensis</name>
    <dbReference type="NCBI Taxonomy" id="676205"/>
    <lineage>
        <taxon>Bacteria</taxon>
        <taxon>Bacillati</taxon>
        <taxon>Actinomycetota</taxon>
        <taxon>Actinomycetes</taxon>
        <taxon>Kitasatosporales</taxon>
        <taxon>Streptomycetaceae</taxon>
        <taxon>Yinghuangia</taxon>
    </lineage>
</organism>
<feature type="compositionally biased region" description="Low complexity" evidence="10">
    <location>
        <begin position="21"/>
        <end position="30"/>
    </location>
</feature>
<feature type="compositionally biased region" description="Gly residues" evidence="10">
    <location>
        <begin position="383"/>
        <end position="395"/>
    </location>
</feature>
<feature type="compositionally biased region" description="Basic and acidic residues" evidence="10">
    <location>
        <begin position="434"/>
        <end position="450"/>
    </location>
</feature>
<evidence type="ECO:0000256" key="3">
    <source>
        <dbReference type="ARBA" id="ARBA00022553"/>
    </source>
</evidence>
<dbReference type="SMART" id="SM00387">
    <property type="entry name" value="HATPase_c"/>
    <property type="match status" value="1"/>
</dbReference>
<protein>
    <recommendedName>
        <fullName evidence="2">histidine kinase</fullName>
        <ecNumber evidence="2">2.7.13.3</ecNumber>
    </recommendedName>
</protein>
<keyword evidence="9" id="KW-0175">Coiled coil</keyword>
<dbReference type="EMBL" id="BAABHS010000006">
    <property type="protein sequence ID" value="GAA4958032.1"/>
    <property type="molecule type" value="Genomic_DNA"/>
</dbReference>
<dbReference type="PANTHER" id="PTHR24421">
    <property type="entry name" value="NITRATE/NITRITE SENSOR PROTEIN NARX-RELATED"/>
    <property type="match status" value="1"/>
</dbReference>
<keyword evidence="11" id="KW-0472">Membrane</keyword>
<keyword evidence="7" id="KW-0067">ATP-binding</keyword>
<evidence type="ECO:0000256" key="8">
    <source>
        <dbReference type="ARBA" id="ARBA00023012"/>
    </source>
</evidence>
<keyword evidence="6 13" id="KW-0418">Kinase</keyword>
<evidence type="ECO:0000256" key="11">
    <source>
        <dbReference type="SAM" id="Phobius"/>
    </source>
</evidence>
<keyword evidence="3" id="KW-0597">Phosphoprotein</keyword>
<feature type="transmembrane region" description="Helical" evidence="11">
    <location>
        <begin position="83"/>
        <end position="104"/>
    </location>
</feature>
<evidence type="ECO:0000256" key="7">
    <source>
        <dbReference type="ARBA" id="ARBA00022840"/>
    </source>
</evidence>
<evidence type="ECO:0000256" key="6">
    <source>
        <dbReference type="ARBA" id="ARBA00022777"/>
    </source>
</evidence>
<keyword evidence="11" id="KW-0812">Transmembrane</keyword>